<reference evidence="4 5" key="1">
    <citation type="submission" date="2018-04" db="EMBL/GenBank/DDBJ databases">
        <title>Genomic Encyclopedia of Type Strains, Phase IV (KMG-IV): sequencing the most valuable type-strain genomes for metagenomic binning, comparative biology and taxonomic classification.</title>
        <authorList>
            <person name="Goeker M."/>
        </authorList>
    </citation>
    <scope>NUCLEOTIDE SEQUENCE [LARGE SCALE GENOMIC DNA]</scope>
    <source>
        <strain evidence="4 5">DSM 14823</strain>
    </source>
</reference>
<proteinExistence type="inferred from homology"/>
<dbReference type="RefSeq" id="WP_116882426.1">
    <property type="nucleotide sequence ID" value="NZ_JAXYZK010000046.1"/>
</dbReference>
<dbReference type="Proteomes" id="UP000245959">
    <property type="component" value="Unassembled WGS sequence"/>
</dbReference>
<organism evidence="4 5">
    <name type="scientific">Victivallis vadensis</name>
    <dbReference type="NCBI Taxonomy" id="172901"/>
    <lineage>
        <taxon>Bacteria</taxon>
        <taxon>Pseudomonadati</taxon>
        <taxon>Lentisphaerota</taxon>
        <taxon>Lentisphaeria</taxon>
        <taxon>Victivallales</taxon>
        <taxon>Victivallaceae</taxon>
        <taxon>Victivallis</taxon>
    </lineage>
</organism>
<dbReference type="SUPFAM" id="SSF49764">
    <property type="entry name" value="HSP20-like chaperones"/>
    <property type="match status" value="1"/>
</dbReference>
<feature type="domain" description="SHSP" evidence="3">
    <location>
        <begin position="41"/>
        <end position="154"/>
    </location>
</feature>
<evidence type="ECO:0000313" key="5">
    <source>
        <dbReference type="Proteomes" id="UP000245959"/>
    </source>
</evidence>
<dbReference type="CDD" id="cd06464">
    <property type="entry name" value="ACD_sHsps-like"/>
    <property type="match status" value="1"/>
</dbReference>
<comment type="similarity">
    <text evidence="1 2">Belongs to the small heat shock protein (HSP20) family.</text>
</comment>
<dbReference type="Pfam" id="PF00011">
    <property type="entry name" value="HSP20"/>
    <property type="match status" value="1"/>
</dbReference>
<dbReference type="InterPro" id="IPR002068">
    <property type="entry name" value="A-crystallin/Hsp20_dom"/>
</dbReference>
<name>A0A2U1BBK6_9BACT</name>
<evidence type="ECO:0000313" key="4">
    <source>
        <dbReference type="EMBL" id="PVY46036.1"/>
    </source>
</evidence>
<keyword evidence="5" id="KW-1185">Reference proteome</keyword>
<dbReference type="Gene3D" id="2.60.40.790">
    <property type="match status" value="1"/>
</dbReference>
<accession>A0A2U1BBK6</accession>
<evidence type="ECO:0000259" key="3">
    <source>
        <dbReference type="PROSITE" id="PS01031"/>
    </source>
</evidence>
<evidence type="ECO:0000256" key="2">
    <source>
        <dbReference type="RuleBase" id="RU003616"/>
    </source>
</evidence>
<evidence type="ECO:0000256" key="1">
    <source>
        <dbReference type="PROSITE-ProRule" id="PRU00285"/>
    </source>
</evidence>
<gene>
    <name evidence="4" type="ORF">C8D82_101236</name>
</gene>
<sequence>MNMLTRLNRGDGLFPVTLRGVDDIFRTVLGQLAPDFTPEMMWDSGLAPKLEVEVKEDAVTARLPIPGCKPEDIDIEVVGTSLTIRARRESEVSDDDKAHYLRQERSFSEYEESVKLPVAIKGGETKAEYKDGILTVTLPRETAVPPTAHVVKVN</sequence>
<protein>
    <submittedName>
        <fullName evidence="4">HSP20 family protein</fullName>
    </submittedName>
</protein>
<dbReference type="InterPro" id="IPR008978">
    <property type="entry name" value="HSP20-like_chaperone"/>
</dbReference>
<dbReference type="PROSITE" id="PS01031">
    <property type="entry name" value="SHSP"/>
    <property type="match status" value="1"/>
</dbReference>
<dbReference type="AlphaFoldDB" id="A0A2U1BBK6"/>
<dbReference type="GeneID" id="78293763"/>
<dbReference type="InterPro" id="IPR031107">
    <property type="entry name" value="Small_HSP"/>
</dbReference>
<comment type="caution">
    <text evidence="4">The sequence shown here is derived from an EMBL/GenBank/DDBJ whole genome shotgun (WGS) entry which is preliminary data.</text>
</comment>
<dbReference type="EMBL" id="QEKH01000001">
    <property type="protein sequence ID" value="PVY46036.1"/>
    <property type="molecule type" value="Genomic_DNA"/>
</dbReference>
<dbReference type="PANTHER" id="PTHR11527">
    <property type="entry name" value="HEAT-SHOCK PROTEIN 20 FAMILY MEMBER"/>
    <property type="match status" value="1"/>
</dbReference>